<feature type="transmembrane region" description="Helical" evidence="7">
    <location>
        <begin position="230"/>
        <end position="249"/>
    </location>
</feature>
<dbReference type="InterPro" id="IPR050545">
    <property type="entry name" value="Mycobact_MmpL"/>
</dbReference>
<evidence type="ECO:0000256" key="3">
    <source>
        <dbReference type="ARBA" id="ARBA00022475"/>
    </source>
</evidence>
<dbReference type="PROSITE" id="PS50156">
    <property type="entry name" value="SSD"/>
    <property type="match status" value="1"/>
</dbReference>
<dbReference type="Pfam" id="PF03176">
    <property type="entry name" value="MMPL"/>
    <property type="match status" value="2"/>
</dbReference>
<keyword evidence="3" id="KW-1003">Cell membrane</keyword>
<feature type="transmembrane region" description="Helical" evidence="7">
    <location>
        <begin position="587"/>
        <end position="606"/>
    </location>
</feature>
<dbReference type="SUPFAM" id="SSF82866">
    <property type="entry name" value="Multidrug efflux transporter AcrB transmembrane domain"/>
    <property type="match status" value="2"/>
</dbReference>
<dbReference type="PANTHER" id="PTHR33406:SF11">
    <property type="entry name" value="MEMBRANE PROTEIN SCO6666-RELATED"/>
    <property type="match status" value="1"/>
</dbReference>
<feature type="transmembrane region" description="Helical" evidence="7">
    <location>
        <begin position="367"/>
        <end position="385"/>
    </location>
</feature>
<evidence type="ECO:0000256" key="2">
    <source>
        <dbReference type="ARBA" id="ARBA00010157"/>
    </source>
</evidence>
<keyword evidence="10" id="KW-1185">Reference proteome</keyword>
<feature type="transmembrane region" description="Helical" evidence="7">
    <location>
        <begin position="303"/>
        <end position="326"/>
    </location>
</feature>
<dbReference type="Proteomes" id="UP000322499">
    <property type="component" value="Unassembled WGS sequence"/>
</dbReference>
<keyword evidence="5 7" id="KW-1133">Transmembrane helix</keyword>
<evidence type="ECO:0000313" key="10">
    <source>
        <dbReference type="Proteomes" id="UP000322499"/>
    </source>
</evidence>
<evidence type="ECO:0000313" key="9">
    <source>
        <dbReference type="EMBL" id="TYP86578.1"/>
    </source>
</evidence>
<evidence type="ECO:0000256" key="4">
    <source>
        <dbReference type="ARBA" id="ARBA00022692"/>
    </source>
</evidence>
<evidence type="ECO:0000256" key="7">
    <source>
        <dbReference type="SAM" id="Phobius"/>
    </source>
</evidence>
<dbReference type="InterPro" id="IPR000731">
    <property type="entry name" value="SSD"/>
</dbReference>
<dbReference type="Gene3D" id="1.20.1640.10">
    <property type="entry name" value="Multidrug efflux transporter AcrB transmembrane domain"/>
    <property type="match status" value="2"/>
</dbReference>
<dbReference type="RefSeq" id="WP_166533937.1">
    <property type="nucleotide sequence ID" value="NZ_VNHW01000009.1"/>
</dbReference>
<keyword evidence="4 7" id="KW-0812">Transmembrane</keyword>
<gene>
    <name evidence="9" type="ORF">BD833_109183</name>
</gene>
<keyword evidence="6 7" id="KW-0472">Membrane</keyword>
<feature type="transmembrane region" description="Helical" evidence="7">
    <location>
        <begin position="179"/>
        <end position="199"/>
    </location>
</feature>
<evidence type="ECO:0000256" key="1">
    <source>
        <dbReference type="ARBA" id="ARBA00004651"/>
    </source>
</evidence>
<reference evidence="9 10" key="1">
    <citation type="submission" date="2019-07" db="EMBL/GenBank/DDBJ databases">
        <title>Genomic Encyclopedia of Archaeal and Bacterial Type Strains, Phase II (KMG-II): from individual species to whole genera.</title>
        <authorList>
            <person name="Goeker M."/>
        </authorList>
    </citation>
    <scope>NUCLEOTIDE SEQUENCE [LARGE SCALE GENOMIC DNA]</scope>
    <source>
        <strain evidence="9 10">DSM 46842</strain>
    </source>
</reference>
<comment type="subcellular location">
    <subcellularLocation>
        <location evidence="1">Cell membrane</location>
        <topology evidence="1">Multi-pass membrane protein</topology>
    </subcellularLocation>
</comment>
<feature type="transmembrane region" description="Helical" evidence="7">
    <location>
        <begin position="554"/>
        <end position="575"/>
    </location>
</feature>
<dbReference type="AlphaFoldDB" id="A0A5S5CUC3"/>
<dbReference type="InterPro" id="IPR004869">
    <property type="entry name" value="MMPL_dom"/>
</dbReference>
<comment type="similarity">
    <text evidence="2">Belongs to the resistance-nodulation-cell division (RND) (TC 2.A.6) family. MmpL subfamily.</text>
</comment>
<sequence length="733" mass="75091">MAVLLHRLGRWAFSRRWTVLISWVLALVVLGGLAGAFSRDADAQLTIPGVESVTALETLQERFPGGAAGGATARIVFAAPEGAAVTDPELTEAIQQAVAAAAEAEQVAAVADPFQTQAVSPDGSVAYATVSYGVQVDEITDAARAELLDVADGAEDAGLRVELGGEATQAIPGQSAAEAIGVLVALVVLAITFGSLLAAGLPLLTALIGVGAGMAGVLALSAVVDLTSTTPTLGLMIGLAVGIDYALFISIRHKEQLATGMPARESAGRAVGTAGSAVVFAGLTVMIALAGLTVVGIPFLTTMGLVAAGMVGVAVLVALTLVPALLGFAGDRFDRWAVPGLRRRQAELAGRDSAGTRWARTVTRRPVAVLLATVVGLGIVAVPALDLRLGLPSEGDLGEETTQRQAYDLLAEGFGPGFNGPLTVLIDATDAGDAPAAFAATAAAVGELDGVAAVAPPIPNQAGDTAILTVVPAEGPTAAATEELVGDIRDLRPGLTEETGSELAVTGNTALGIDVSEKLTDALPVFLAVVVGLAFLLLMLAFRSILVPVKATLGFLLSLAATFGALVAVFQWGWLADLLGVEQTGPVLSFLPILLIGLLFGLAMDYEVFLVSRMREEHVHGAEPTDAVIGGFRHGARVVTAAALIMGSVFGGFILGHDATIKSIGFALAFGVLVDAFVVRMALVPAVMTLLGRAAWWLPRWLDRALPDVDIEGAALEQREPVRPVEEPVPVRS</sequence>
<name>A0A5S5CUC3_9ACTN</name>
<comment type="caution">
    <text evidence="9">The sequence shown here is derived from an EMBL/GenBank/DDBJ whole genome shotgun (WGS) entry which is preliminary data.</text>
</comment>
<dbReference type="PANTHER" id="PTHR33406">
    <property type="entry name" value="MEMBRANE PROTEIN MJ1562-RELATED"/>
    <property type="match status" value="1"/>
</dbReference>
<evidence type="ECO:0000256" key="6">
    <source>
        <dbReference type="ARBA" id="ARBA00023136"/>
    </source>
</evidence>
<dbReference type="EMBL" id="VNHW01000009">
    <property type="protein sequence ID" value="TYP86578.1"/>
    <property type="molecule type" value="Genomic_DNA"/>
</dbReference>
<feature type="transmembrane region" description="Helical" evidence="7">
    <location>
        <begin position="638"/>
        <end position="657"/>
    </location>
</feature>
<proteinExistence type="inferred from homology"/>
<protein>
    <submittedName>
        <fullName evidence="9">RND superfamily putative drug exporter</fullName>
    </submittedName>
</protein>
<feature type="domain" description="SSD" evidence="8">
    <location>
        <begin position="196"/>
        <end position="328"/>
    </location>
</feature>
<organism evidence="9 10">
    <name type="scientific">Blastococcus xanthinilyticus</name>
    <dbReference type="NCBI Taxonomy" id="1564164"/>
    <lineage>
        <taxon>Bacteria</taxon>
        <taxon>Bacillati</taxon>
        <taxon>Actinomycetota</taxon>
        <taxon>Actinomycetes</taxon>
        <taxon>Geodermatophilales</taxon>
        <taxon>Geodermatophilaceae</taxon>
        <taxon>Blastococcus</taxon>
    </lineage>
</organism>
<feature type="transmembrane region" description="Helical" evidence="7">
    <location>
        <begin position="270"/>
        <end position="297"/>
    </location>
</feature>
<feature type="transmembrane region" description="Helical" evidence="7">
    <location>
        <begin position="522"/>
        <end position="542"/>
    </location>
</feature>
<dbReference type="GO" id="GO:0005886">
    <property type="term" value="C:plasma membrane"/>
    <property type="evidence" value="ECO:0007669"/>
    <property type="project" value="UniProtKB-SubCell"/>
</dbReference>
<accession>A0A5S5CUC3</accession>
<evidence type="ECO:0000259" key="8">
    <source>
        <dbReference type="PROSITE" id="PS50156"/>
    </source>
</evidence>
<evidence type="ECO:0000256" key="5">
    <source>
        <dbReference type="ARBA" id="ARBA00022989"/>
    </source>
</evidence>